<protein>
    <submittedName>
        <fullName evidence="2">KIF-binding protein</fullName>
    </submittedName>
</protein>
<reference evidence="2" key="1">
    <citation type="submission" date="2022-11" db="UniProtKB">
        <authorList>
            <consortium name="WormBaseParasite"/>
        </authorList>
    </citation>
    <scope>IDENTIFICATION</scope>
</reference>
<dbReference type="Proteomes" id="UP000887579">
    <property type="component" value="Unplaced"/>
</dbReference>
<organism evidence="1 2">
    <name type="scientific">Panagrolaimus sp. ES5</name>
    <dbReference type="NCBI Taxonomy" id="591445"/>
    <lineage>
        <taxon>Eukaryota</taxon>
        <taxon>Metazoa</taxon>
        <taxon>Ecdysozoa</taxon>
        <taxon>Nematoda</taxon>
        <taxon>Chromadorea</taxon>
        <taxon>Rhabditida</taxon>
        <taxon>Tylenchina</taxon>
        <taxon>Panagrolaimomorpha</taxon>
        <taxon>Panagrolaimoidea</taxon>
        <taxon>Panagrolaimidae</taxon>
        <taxon>Panagrolaimus</taxon>
    </lineage>
</organism>
<accession>A0AC34GSF9</accession>
<evidence type="ECO:0000313" key="1">
    <source>
        <dbReference type="Proteomes" id="UP000887579"/>
    </source>
</evidence>
<evidence type="ECO:0000313" key="2">
    <source>
        <dbReference type="WBParaSite" id="ES5_v2.g764.t1"/>
    </source>
</evidence>
<proteinExistence type="predicted"/>
<sequence length="122" mass="14502">VPSVEITDENHEKLELFVYLRYVFLVIKYKKQAYTWEENEKLAQLAKECLVLSGPPEQKLLPLKIIHSLWAICAYTHTMYFCSLEDDELAVKANSYFYMFKMAFLQYPETFQLHIDIAIAYY</sequence>
<dbReference type="WBParaSite" id="ES5_v2.g764.t1">
    <property type="protein sequence ID" value="ES5_v2.g764.t1"/>
    <property type="gene ID" value="ES5_v2.g764"/>
</dbReference>
<name>A0AC34GSF9_9BILA</name>